<dbReference type="Proteomes" id="UP001162480">
    <property type="component" value="Chromosome 5"/>
</dbReference>
<dbReference type="AlphaFoldDB" id="A0AA36AVW3"/>
<dbReference type="EMBL" id="OX597818">
    <property type="protein sequence ID" value="CAI9723280.1"/>
    <property type="molecule type" value="Genomic_DNA"/>
</dbReference>
<protein>
    <submittedName>
        <fullName evidence="1">Uncharacterized protein</fullName>
    </submittedName>
</protein>
<organism evidence="1 2">
    <name type="scientific">Octopus vulgaris</name>
    <name type="common">Common octopus</name>
    <dbReference type="NCBI Taxonomy" id="6645"/>
    <lineage>
        <taxon>Eukaryota</taxon>
        <taxon>Metazoa</taxon>
        <taxon>Spiralia</taxon>
        <taxon>Lophotrochozoa</taxon>
        <taxon>Mollusca</taxon>
        <taxon>Cephalopoda</taxon>
        <taxon>Coleoidea</taxon>
        <taxon>Octopodiformes</taxon>
        <taxon>Octopoda</taxon>
        <taxon>Incirrata</taxon>
        <taxon>Octopodidae</taxon>
        <taxon>Octopus</taxon>
    </lineage>
</organism>
<keyword evidence="2" id="KW-1185">Reference proteome</keyword>
<sequence>MDTRKEWMRIRMVAHILVRLRTLFSTFNNVEVYLTLNLFSLLSPIATSTIHSTRSLDLIRFLGDICRLFSVYFYLSRSDI</sequence>
<reference evidence="1" key="1">
    <citation type="submission" date="2023-08" db="EMBL/GenBank/DDBJ databases">
        <authorList>
            <person name="Alioto T."/>
            <person name="Alioto T."/>
            <person name="Gomez Garrido J."/>
        </authorList>
    </citation>
    <scope>NUCLEOTIDE SEQUENCE</scope>
</reference>
<accession>A0AA36AVW3</accession>
<evidence type="ECO:0000313" key="2">
    <source>
        <dbReference type="Proteomes" id="UP001162480"/>
    </source>
</evidence>
<proteinExistence type="predicted"/>
<gene>
    <name evidence="1" type="ORF">OCTVUL_1B012172</name>
</gene>
<name>A0AA36AVW3_OCTVU</name>
<evidence type="ECO:0000313" key="1">
    <source>
        <dbReference type="EMBL" id="CAI9723280.1"/>
    </source>
</evidence>